<comment type="caution">
    <text evidence="1">The sequence shown here is derived from an EMBL/GenBank/DDBJ whole genome shotgun (WGS) entry which is preliminary data.</text>
</comment>
<accession>A0ABS8PST9</accession>
<name>A0ABS8PST9_9BACT</name>
<dbReference type="Proteomes" id="UP001199816">
    <property type="component" value="Unassembled WGS sequence"/>
</dbReference>
<sequence length="52" mass="5782">MGLTMAKEKYQRPPRAAMEVYETLPEGGTVFALAPELVTTEIPIGYPGRFRP</sequence>
<gene>
    <name evidence="1" type="ORF">LQ567_13945</name>
</gene>
<dbReference type="RefSeq" id="WP_231005132.1">
    <property type="nucleotide sequence ID" value="NZ_JAJNEC010000005.1"/>
</dbReference>
<proteinExistence type="predicted"/>
<reference evidence="1 2" key="1">
    <citation type="submission" date="2021-11" db="EMBL/GenBank/DDBJ databases">
        <title>Genomic of Niabella pedocola.</title>
        <authorList>
            <person name="Wu T."/>
        </authorList>
    </citation>
    <scope>NUCLEOTIDE SEQUENCE [LARGE SCALE GENOMIC DNA]</scope>
    <source>
        <strain evidence="1 2">JCM 31011</strain>
    </source>
</reference>
<organism evidence="1 2">
    <name type="scientific">Niabella pedocola</name>
    <dbReference type="NCBI Taxonomy" id="1752077"/>
    <lineage>
        <taxon>Bacteria</taxon>
        <taxon>Pseudomonadati</taxon>
        <taxon>Bacteroidota</taxon>
        <taxon>Chitinophagia</taxon>
        <taxon>Chitinophagales</taxon>
        <taxon>Chitinophagaceae</taxon>
        <taxon>Niabella</taxon>
    </lineage>
</organism>
<keyword evidence="2" id="KW-1185">Reference proteome</keyword>
<evidence type="ECO:0000313" key="2">
    <source>
        <dbReference type="Proteomes" id="UP001199816"/>
    </source>
</evidence>
<evidence type="ECO:0000313" key="1">
    <source>
        <dbReference type="EMBL" id="MCD2423874.1"/>
    </source>
</evidence>
<protein>
    <submittedName>
        <fullName evidence="1">Uncharacterized protein</fullName>
    </submittedName>
</protein>
<dbReference type="EMBL" id="JAJNEC010000005">
    <property type="protein sequence ID" value="MCD2423874.1"/>
    <property type="molecule type" value="Genomic_DNA"/>
</dbReference>